<feature type="region of interest" description="Disordered" evidence="5">
    <location>
        <begin position="172"/>
        <end position="241"/>
    </location>
</feature>
<dbReference type="EMBL" id="MTKT01004293">
    <property type="protein sequence ID" value="OWM71979.1"/>
    <property type="molecule type" value="Genomic_DNA"/>
</dbReference>
<reference evidence="8" key="1">
    <citation type="journal article" date="2017" name="Plant J.">
        <title>The pomegranate (Punica granatum L.) genome and the genomics of punicalagin biosynthesis.</title>
        <authorList>
            <person name="Qin G."/>
            <person name="Xu C."/>
            <person name="Ming R."/>
            <person name="Tang H."/>
            <person name="Guyot R."/>
            <person name="Kramer E.M."/>
            <person name="Hu Y."/>
            <person name="Yi X."/>
            <person name="Qi Y."/>
            <person name="Xu X."/>
            <person name="Gao Z."/>
            <person name="Pan H."/>
            <person name="Jian J."/>
            <person name="Tian Y."/>
            <person name="Yue Z."/>
            <person name="Xu Y."/>
        </authorList>
    </citation>
    <scope>NUCLEOTIDE SEQUENCE [LARGE SCALE GENOMIC DNA]</scope>
    <source>
        <strain evidence="8">cv. Dabenzi</strain>
    </source>
</reference>
<dbReference type="Pfam" id="PF00638">
    <property type="entry name" value="Ran_BP1"/>
    <property type="match status" value="1"/>
</dbReference>
<keyword evidence="4" id="KW-0653">Protein transport</keyword>
<feature type="compositionally biased region" description="Polar residues" evidence="5">
    <location>
        <begin position="207"/>
        <end position="219"/>
    </location>
</feature>
<dbReference type="Gene3D" id="2.30.29.30">
    <property type="entry name" value="Pleckstrin-homology domain (PH domain)/Phosphotyrosine-binding domain (PTB)"/>
    <property type="match status" value="1"/>
</dbReference>
<dbReference type="AlphaFoldDB" id="A0A218WHN0"/>
<dbReference type="PANTHER" id="PTHR23138">
    <property type="entry name" value="RAN BINDING PROTEIN"/>
    <property type="match status" value="1"/>
</dbReference>
<feature type="domain" description="RanBD1" evidence="6">
    <location>
        <begin position="302"/>
        <end position="428"/>
    </location>
</feature>
<dbReference type="CDD" id="cd13170">
    <property type="entry name" value="RanBD_NUP50"/>
    <property type="match status" value="1"/>
</dbReference>
<protein>
    <recommendedName>
        <fullName evidence="6">RanBD1 domain-containing protein</fullName>
    </recommendedName>
</protein>
<evidence type="ECO:0000313" key="7">
    <source>
        <dbReference type="EMBL" id="OWM71979.1"/>
    </source>
</evidence>
<dbReference type="SMART" id="SM00160">
    <property type="entry name" value="RanBD"/>
    <property type="match status" value="1"/>
</dbReference>
<keyword evidence="4" id="KW-0539">Nucleus</keyword>
<dbReference type="InterPro" id="IPR045255">
    <property type="entry name" value="RanBP1-like"/>
</dbReference>
<dbReference type="Proteomes" id="UP000197138">
    <property type="component" value="Unassembled WGS sequence"/>
</dbReference>
<dbReference type="GO" id="GO:0005643">
    <property type="term" value="C:nuclear pore"/>
    <property type="evidence" value="ECO:0007669"/>
    <property type="project" value="UniProtKB-SubCell"/>
</dbReference>
<sequence>MSRKRLAGSDPSPDSNDSALWNKRIVAGSTFDIQRAEPSQHTLPVAPKLDAQRAESSRQHVRALNTQFASWVQTQLKNHPDELWEDGVRDYLSHASSILEKFSDVVNWLKANTSKGEILSAAGPHIGEKKLVLENNKDAVSNSSQNTLSSVPPGTSSGFSATWTFGTWNNSKKSVPESKDNASTLSQNKVNSTPSGTTPSFGALLNSGVSNNSQPTVGSFNPEKKESKSSDAKSSQEKPVIPTFGISTSINFSSPWSSGMFSGSQTPVFSGSGIQTSAPANPDASEDGDEEAEQPSSPSVKKSEEKGTTVVHEVKCKIFVKSSDPADKDPWKDKGTGQLSIKLKEGAIKGSKESKPTILVRNDVGKVLLNALLYQGIKTILQKNSIVAIFHTADDTNEQVVARTFLIRTKSAEDRDKLAAAIQEYAPS</sequence>
<gene>
    <name evidence="7" type="ORF">CDL15_Pgr017862</name>
</gene>
<feature type="compositionally biased region" description="Acidic residues" evidence="5">
    <location>
        <begin position="284"/>
        <end position="293"/>
    </location>
</feature>
<evidence type="ECO:0000256" key="3">
    <source>
        <dbReference type="ARBA" id="ARBA00023010"/>
    </source>
</evidence>
<evidence type="ECO:0000256" key="5">
    <source>
        <dbReference type="SAM" id="MobiDB-lite"/>
    </source>
</evidence>
<name>A0A218WHN0_PUNGR</name>
<dbReference type="GO" id="GO:0015031">
    <property type="term" value="P:protein transport"/>
    <property type="evidence" value="ECO:0007669"/>
    <property type="project" value="UniProtKB-KW"/>
</dbReference>
<keyword evidence="4" id="KW-0906">Nuclear pore complex</keyword>
<dbReference type="InterPro" id="IPR000156">
    <property type="entry name" value="Ran_bind_dom"/>
</dbReference>
<dbReference type="GO" id="GO:0051028">
    <property type="term" value="P:mRNA transport"/>
    <property type="evidence" value="ECO:0007669"/>
    <property type="project" value="UniProtKB-KW"/>
</dbReference>
<feature type="compositionally biased region" description="Polar residues" evidence="5">
    <location>
        <begin position="265"/>
        <end position="279"/>
    </location>
</feature>
<evidence type="ECO:0000259" key="6">
    <source>
        <dbReference type="PROSITE" id="PS50196"/>
    </source>
</evidence>
<feature type="compositionally biased region" description="Basic and acidic residues" evidence="5">
    <location>
        <begin position="222"/>
        <end position="236"/>
    </location>
</feature>
<evidence type="ECO:0000256" key="2">
    <source>
        <dbReference type="ARBA" id="ARBA00022816"/>
    </source>
</evidence>
<feature type="region of interest" description="Disordered" evidence="5">
    <location>
        <begin position="263"/>
        <end position="308"/>
    </location>
</feature>
<comment type="caution">
    <text evidence="7">The sequence shown here is derived from an EMBL/GenBank/DDBJ whole genome shotgun (WGS) entry which is preliminary data.</text>
</comment>
<comment type="subcellular location">
    <subcellularLocation>
        <location evidence="1">Nucleus</location>
        <location evidence="1">Nuclear pore complex</location>
    </subcellularLocation>
</comment>
<feature type="compositionally biased region" description="Polar residues" evidence="5">
    <location>
        <begin position="181"/>
        <end position="200"/>
    </location>
</feature>
<accession>A0A218WHN0</accession>
<keyword evidence="3" id="KW-0811">Translocation</keyword>
<dbReference type="InterPro" id="IPR011993">
    <property type="entry name" value="PH-like_dom_sf"/>
</dbReference>
<evidence type="ECO:0000256" key="1">
    <source>
        <dbReference type="ARBA" id="ARBA00004567"/>
    </source>
</evidence>
<proteinExistence type="predicted"/>
<keyword evidence="2" id="KW-0813">Transport</keyword>
<dbReference type="SUPFAM" id="SSF50729">
    <property type="entry name" value="PH domain-like"/>
    <property type="match status" value="1"/>
</dbReference>
<keyword evidence="2" id="KW-0509">mRNA transport</keyword>
<dbReference type="PANTHER" id="PTHR23138:SF141">
    <property type="entry name" value="NUCLEAR PORE COMPLEX PROTEIN NUP50"/>
    <property type="match status" value="1"/>
</dbReference>
<dbReference type="PROSITE" id="PS50196">
    <property type="entry name" value="RANBD1"/>
    <property type="match status" value="1"/>
</dbReference>
<feature type="region of interest" description="Disordered" evidence="5">
    <location>
        <begin position="1"/>
        <end position="20"/>
    </location>
</feature>
<evidence type="ECO:0000313" key="8">
    <source>
        <dbReference type="Proteomes" id="UP000197138"/>
    </source>
</evidence>
<organism evidence="7 8">
    <name type="scientific">Punica granatum</name>
    <name type="common">Pomegranate</name>
    <dbReference type="NCBI Taxonomy" id="22663"/>
    <lineage>
        <taxon>Eukaryota</taxon>
        <taxon>Viridiplantae</taxon>
        <taxon>Streptophyta</taxon>
        <taxon>Embryophyta</taxon>
        <taxon>Tracheophyta</taxon>
        <taxon>Spermatophyta</taxon>
        <taxon>Magnoliopsida</taxon>
        <taxon>eudicotyledons</taxon>
        <taxon>Gunneridae</taxon>
        <taxon>Pentapetalae</taxon>
        <taxon>rosids</taxon>
        <taxon>malvids</taxon>
        <taxon>Myrtales</taxon>
        <taxon>Lythraceae</taxon>
        <taxon>Punica</taxon>
    </lineage>
</organism>
<evidence type="ECO:0000256" key="4">
    <source>
        <dbReference type="ARBA" id="ARBA00023132"/>
    </source>
</evidence>